<comment type="cofactor">
    <cofactor evidence="1">
        <name>Zn(2+)</name>
        <dbReference type="ChEBI" id="CHEBI:29105"/>
    </cofactor>
</comment>
<keyword evidence="5" id="KW-0862">Zinc</keyword>
<dbReference type="InterPro" id="IPR024079">
    <property type="entry name" value="MetalloPept_cat_dom_sf"/>
</dbReference>
<feature type="compositionally biased region" description="Low complexity" evidence="7">
    <location>
        <begin position="98"/>
        <end position="115"/>
    </location>
</feature>
<evidence type="ECO:0000256" key="7">
    <source>
        <dbReference type="SAM" id="MobiDB-lite"/>
    </source>
</evidence>
<dbReference type="OrthoDB" id="2365600at2759"/>
<dbReference type="GO" id="GO:0008237">
    <property type="term" value="F:metallopeptidase activity"/>
    <property type="evidence" value="ECO:0007669"/>
    <property type="project" value="UniProtKB-KW"/>
</dbReference>
<keyword evidence="4" id="KW-0378">Hydrolase</keyword>
<dbReference type="Pfam" id="PF07998">
    <property type="entry name" value="Peptidase_M54"/>
    <property type="match status" value="1"/>
</dbReference>
<dbReference type="SUPFAM" id="SSF55486">
    <property type="entry name" value="Metalloproteases ('zincins'), catalytic domain"/>
    <property type="match status" value="1"/>
</dbReference>
<evidence type="ECO:0000256" key="2">
    <source>
        <dbReference type="ARBA" id="ARBA00022670"/>
    </source>
</evidence>
<dbReference type="PANTHER" id="PTHR15910">
    <property type="entry name" value="ARCHAEMETZINCIN"/>
    <property type="match status" value="1"/>
</dbReference>
<dbReference type="EMBL" id="ML178865">
    <property type="protein sequence ID" value="TFK96193.1"/>
    <property type="molecule type" value="Genomic_DNA"/>
</dbReference>
<protein>
    <submittedName>
        <fullName evidence="8">Uncharacterized protein</fullName>
    </submittedName>
</protein>
<dbReference type="AlphaFoldDB" id="A0A5C3QCL5"/>
<dbReference type="GO" id="GO:0046872">
    <property type="term" value="F:metal ion binding"/>
    <property type="evidence" value="ECO:0007669"/>
    <property type="project" value="UniProtKB-KW"/>
</dbReference>
<name>A0A5C3QCL5_9AGAR</name>
<feature type="region of interest" description="Disordered" evidence="7">
    <location>
        <begin position="97"/>
        <end position="128"/>
    </location>
</feature>
<dbReference type="CDD" id="cd11375">
    <property type="entry name" value="Peptidase_M54"/>
    <property type="match status" value="1"/>
</dbReference>
<evidence type="ECO:0000256" key="4">
    <source>
        <dbReference type="ARBA" id="ARBA00022801"/>
    </source>
</evidence>
<evidence type="ECO:0000256" key="3">
    <source>
        <dbReference type="ARBA" id="ARBA00022723"/>
    </source>
</evidence>
<keyword evidence="6" id="KW-0482">Metalloprotease</keyword>
<evidence type="ECO:0000313" key="8">
    <source>
        <dbReference type="EMBL" id="TFK96193.1"/>
    </source>
</evidence>
<evidence type="ECO:0000256" key="6">
    <source>
        <dbReference type="ARBA" id="ARBA00023049"/>
    </source>
</evidence>
<organism evidence="8 9">
    <name type="scientific">Pterulicium gracile</name>
    <dbReference type="NCBI Taxonomy" id="1884261"/>
    <lineage>
        <taxon>Eukaryota</taxon>
        <taxon>Fungi</taxon>
        <taxon>Dikarya</taxon>
        <taxon>Basidiomycota</taxon>
        <taxon>Agaricomycotina</taxon>
        <taxon>Agaricomycetes</taxon>
        <taxon>Agaricomycetidae</taxon>
        <taxon>Agaricales</taxon>
        <taxon>Pleurotineae</taxon>
        <taxon>Pterulaceae</taxon>
        <taxon>Pterulicium</taxon>
    </lineage>
</organism>
<dbReference type="Proteomes" id="UP000305067">
    <property type="component" value="Unassembled WGS sequence"/>
</dbReference>
<evidence type="ECO:0000313" key="9">
    <source>
        <dbReference type="Proteomes" id="UP000305067"/>
    </source>
</evidence>
<accession>A0A5C3QCL5</accession>
<sequence>MRSITGTLENRREAWIETDNDQDTLFHPLPQKRPSSSSKGVGLDVHCTHVLSLLVALDHHLRDPLLAMPGCSSNVNPCTHAKLLLDTPSPFAAQAGYTRPTAQQRASAATTSTSTKNRPSCQPSTTFPAPLVLPDDDLALDSSYPPQSLRSWVRNKDRNEVTEDRRTIYVAAPPEVSADVGFMNDWCSPQFKARKEVASGVGSVTNAPSTEDVVDYLRAFCHGVPVKLTPADVKLRYTAWEDDSGTTRNQPSYIGLASSTDSCVRIRVRHRPSSLYPHQLNLDDLLDATIDILPPDAYALLLLTSHDLYEDDDDDFACGRAYGGSRVAVVSMARYDPGLDRVQGVDRVHSWPASCCAVYVEECCGETTKQKKRRKRDLAQPDLEARTEHSAMHAAVSAFQRLSPYTHTSQPATSESECYLRGLWLGRVCRTASHELGHCFGIDHCVYYACVMQGTAGLGEDARQPPYLCPVDEAKVLRAIDGAKLSSSTSKFKLSGSIPGAKLPSSASGPKEAWRVRDKKLRAFCAKWKELEMFGAFGAWLDVRLAKG</sequence>
<dbReference type="GO" id="GO:0006508">
    <property type="term" value="P:proteolysis"/>
    <property type="evidence" value="ECO:0007669"/>
    <property type="project" value="UniProtKB-KW"/>
</dbReference>
<dbReference type="Gene3D" id="3.40.390.10">
    <property type="entry name" value="Collagenase (Catalytic Domain)"/>
    <property type="match status" value="1"/>
</dbReference>
<keyword evidence="3" id="KW-0479">Metal-binding</keyword>
<keyword evidence="9" id="KW-1185">Reference proteome</keyword>
<evidence type="ECO:0000256" key="5">
    <source>
        <dbReference type="ARBA" id="ARBA00022833"/>
    </source>
</evidence>
<proteinExistence type="predicted"/>
<dbReference type="PANTHER" id="PTHR15910:SF1">
    <property type="entry name" value="ARCHAEMETZINCIN-2"/>
    <property type="match status" value="1"/>
</dbReference>
<feature type="compositionally biased region" description="Polar residues" evidence="7">
    <location>
        <begin position="116"/>
        <end position="127"/>
    </location>
</feature>
<reference evidence="8 9" key="1">
    <citation type="journal article" date="2019" name="Nat. Ecol. Evol.">
        <title>Megaphylogeny resolves global patterns of mushroom evolution.</title>
        <authorList>
            <person name="Varga T."/>
            <person name="Krizsan K."/>
            <person name="Foldi C."/>
            <person name="Dima B."/>
            <person name="Sanchez-Garcia M."/>
            <person name="Sanchez-Ramirez S."/>
            <person name="Szollosi G.J."/>
            <person name="Szarkandi J.G."/>
            <person name="Papp V."/>
            <person name="Albert L."/>
            <person name="Andreopoulos W."/>
            <person name="Angelini C."/>
            <person name="Antonin V."/>
            <person name="Barry K.W."/>
            <person name="Bougher N.L."/>
            <person name="Buchanan P."/>
            <person name="Buyck B."/>
            <person name="Bense V."/>
            <person name="Catcheside P."/>
            <person name="Chovatia M."/>
            <person name="Cooper J."/>
            <person name="Damon W."/>
            <person name="Desjardin D."/>
            <person name="Finy P."/>
            <person name="Geml J."/>
            <person name="Haridas S."/>
            <person name="Hughes K."/>
            <person name="Justo A."/>
            <person name="Karasinski D."/>
            <person name="Kautmanova I."/>
            <person name="Kiss B."/>
            <person name="Kocsube S."/>
            <person name="Kotiranta H."/>
            <person name="LaButti K.M."/>
            <person name="Lechner B.E."/>
            <person name="Liimatainen K."/>
            <person name="Lipzen A."/>
            <person name="Lukacs Z."/>
            <person name="Mihaltcheva S."/>
            <person name="Morgado L.N."/>
            <person name="Niskanen T."/>
            <person name="Noordeloos M.E."/>
            <person name="Ohm R.A."/>
            <person name="Ortiz-Santana B."/>
            <person name="Ovrebo C."/>
            <person name="Racz N."/>
            <person name="Riley R."/>
            <person name="Savchenko A."/>
            <person name="Shiryaev A."/>
            <person name="Soop K."/>
            <person name="Spirin V."/>
            <person name="Szebenyi C."/>
            <person name="Tomsovsky M."/>
            <person name="Tulloss R.E."/>
            <person name="Uehling J."/>
            <person name="Grigoriev I.V."/>
            <person name="Vagvolgyi C."/>
            <person name="Papp T."/>
            <person name="Martin F.M."/>
            <person name="Miettinen O."/>
            <person name="Hibbett D.S."/>
            <person name="Nagy L.G."/>
        </authorList>
    </citation>
    <scope>NUCLEOTIDE SEQUENCE [LARGE SCALE GENOMIC DNA]</scope>
    <source>
        <strain evidence="8 9">CBS 309.79</strain>
    </source>
</reference>
<dbReference type="InterPro" id="IPR012962">
    <property type="entry name" value="Pept_M54_archaemetzincn"/>
</dbReference>
<keyword evidence="2" id="KW-0645">Protease</keyword>
<evidence type="ECO:0000256" key="1">
    <source>
        <dbReference type="ARBA" id="ARBA00001947"/>
    </source>
</evidence>
<gene>
    <name evidence="8" type="ORF">BDV98DRAFT_338544</name>
</gene>